<keyword evidence="6" id="KW-0333">Golgi apparatus</keyword>
<dbReference type="InterPro" id="IPR039542">
    <property type="entry name" value="Erv_N"/>
</dbReference>
<feature type="domain" description="Endoplasmic reticulum vesicle transporter C-terminal" evidence="7">
    <location>
        <begin position="143"/>
        <end position="368"/>
    </location>
</feature>
<dbReference type="PANTHER" id="PTHR10984:SF25">
    <property type="entry name" value="ENDOPLASMIC RETICULUM-GOLGI INTERMEDIATE COMPARTMENT PROTEIN 3"/>
    <property type="match status" value="1"/>
</dbReference>
<evidence type="ECO:0000256" key="6">
    <source>
        <dbReference type="RuleBase" id="RU369013"/>
    </source>
</evidence>
<keyword evidence="3 6" id="KW-0812">Transmembrane</keyword>
<accession>Q6AHU2</accession>
<dbReference type="Pfam" id="PF07970">
    <property type="entry name" value="COPIIcoated_ERV"/>
    <property type="match status" value="1"/>
</dbReference>
<dbReference type="GO" id="GO:0005789">
    <property type="term" value="C:endoplasmic reticulum membrane"/>
    <property type="evidence" value="ECO:0007669"/>
    <property type="project" value="UniProtKB-SubCell"/>
</dbReference>
<keyword evidence="4 6" id="KW-1133">Transmembrane helix</keyword>
<evidence type="ECO:0000259" key="7">
    <source>
        <dbReference type="Pfam" id="PF07970"/>
    </source>
</evidence>
<dbReference type="InterPro" id="IPR045888">
    <property type="entry name" value="Erv"/>
</dbReference>
<evidence type="ECO:0000256" key="4">
    <source>
        <dbReference type="ARBA" id="ARBA00022989"/>
    </source>
</evidence>
<comment type="function">
    <text evidence="6">Plays a role in transport between endoplasmic reticulum and Golgi.</text>
</comment>
<dbReference type="InterPro" id="IPR012936">
    <property type="entry name" value="Erv_C"/>
</dbReference>
<keyword evidence="6" id="KW-0931">ER-Golgi transport</keyword>
<dbReference type="GO" id="GO:0000139">
    <property type="term" value="C:Golgi membrane"/>
    <property type="evidence" value="ECO:0007669"/>
    <property type="project" value="UniProtKB-SubCell"/>
</dbReference>
<name>Q6AHU2_PNECA</name>
<gene>
    <name evidence="9" type="primary">PC22C8.09</name>
</gene>
<reference evidence="9" key="1">
    <citation type="journal article" date="2005" name="Genetics">
        <title>Gene arrays at Pneumocystis carinii telomeres.</title>
        <authorList>
            <person name="Keely S.P."/>
            <person name="Renauld H."/>
            <person name="Wakefield A.E."/>
            <person name="Cushion M.T."/>
            <person name="Smulian A.G."/>
            <person name="Fosker N."/>
            <person name="Fraser A."/>
            <person name="Harris D."/>
            <person name="Murphy L."/>
            <person name="Price C."/>
            <person name="Quail M.A."/>
            <person name="Seeger K."/>
            <person name="Sharp S."/>
            <person name="Tindal C.J."/>
            <person name="Warren T."/>
            <person name="Zuiderwijk E."/>
            <person name="Barrell B.G."/>
            <person name="Stringer J.R."/>
            <person name="Hall N."/>
        </authorList>
    </citation>
    <scope>NUCLEOTIDE SEQUENCE</scope>
</reference>
<feature type="domain" description="Endoplasmic reticulum vesicle transporter N-terminal" evidence="8">
    <location>
        <begin position="7"/>
        <end position="98"/>
    </location>
</feature>
<keyword evidence="5 6" id="KW-0472">Membrane</keyword>
<evidence type="ECO:0000256" key="3">
    <source>
        <dbReference type="ARBA" id="ARBA00022692"/>
    </source>
</evidence>
<proteinExistence type="inferred from homology"/>
<dbReference type="GO" id="GO:0030134">
    <property type="term" value="C:COPII-coated ER to Golgi transport vesicle"/>
    <property type="evidence" value="ECO:0007669"/>
    <property type="project" value="TreeGrafter"/>
</dbReference>
<evidence type="ECO:0000259" key="8">
    <source>
        <dbReference type="Pfam" id="PF13850"/>
    </source>
</evidence>
<dbReference type="Pfam" id="PF13850">
    <property type="entry name" value="ERGIC_N"/>
    <property type="match status" value="1"/>
</dbReference>
<keyword evidence="6" id="KW-0256">Endoplasmic reticulum</keyword>
<dbReference type="VEuPathDB" id="FungiDB:T552_01381"/>
<evidence type="ECO:0000256" key="2">
    <source>
        <dbReference type="ARBA" id="ARBA00005648"/>
    </source>
</evidence>
<feature type="transmembrane region" description="Helical" evidence="6">
    <location>
        <begin position="25"/>
        <end position="44"/>
    </location>
</feature>
<evidence type="ECO:0000313" key="9">
    <source>
        <dbReference type="EMBL" id="CAH17876.1"/>
    </source>
</evidence>
<dbReference type="GO" id="GO:0006888">
    <property type="term" value="P:endoplasmic reticulum to Golgi vesicle-mediated transport"/>
    <property type="evidence" value="ECO:0007669"/>
    <property type="project" value="UniProtKB-UniRule"/>
</dbReference>
<feature type="transmembrane region" description="Helical" evidence="6">
    <location>
        <begin position="349"/>
        <end position="372"/>
    </location>
</feature>
<evidence type="ECO:0000256" key="5">
    <source>
        <dbReference type="ARBA" id="ARBA00023136"/>
    </source>
</evidence>
<dbReference type="PANTHER" id="PTHR10984">
    <property type="entry name" value="ENDOPLASMIC RETICULUM-GOLGI INTERMEDIATE COMPARTMENT PROTEIN"/>
    <property type="match status" value="1"/>
</dbReference>
<sequence length="388" mass="44242">MSQRTGFRRFDAFSKTIENAQIKTINGGFITILSIIVIFVLIYFEWRDYRQIVILPELTIDRSRGEKLQINLNLTFPKIPCSRLLVLSLDVMDVSGELETDVSHNVVKNRLDSNGIFINSTSLNTLNFQQPAKTRPPDYCGSCYGAKEGCCNTCQQVIDAYASNNWPVPDTKAFEQCKEKYNNLNEFDEGCNFVGRIEVNKVVGNFHFAPGHSSQIMRNHIHDIYDYMTDSSPHDFSHTINKLSFGPEVEGRSLQNPLDNVKKETDNPTLRYSYFIKCVAYRFEYLSKPSLDTNKYSVTVHERSISGDSDPNYPTHISPKDGIPGVFFSYDISPIKIIERETRGNFSTFLTSTVIIISGVLTIAGIVDRILYETERQIEKKLREGKFL</sequence>
<comment type="subcellular location">
    <subcellularLocation>
        <location evidence="6">Endoplasmic reticulum membrane</location>
        <topology evidence="6">Multi-pass membrane protein</topology>
    </subcellularLocation>
    <subcellularLocation>
        <location evidence="6">Endoplasmic reticulum-Golgi intermediate compartment membrane</location>
        <topology evidence="6">Multi-pass membrane protein</topology>
    </subcellularLocation>
    <subcellularLocation>
        <location evidence="6">Golgi apparatus membrane</location>
        <topology evidence="6">Multi-pass membrane protein</topology>
    </subcellularLocation>
    <subcellularLocation>
        <location evidence="1">Membrane</location>
        <topology evidence="1">Multi-pass membrane protein</topology>
    </subcellularLocation>
</comment>
<protein>
    <recommendedName>
        <fullName evidence="6">Endoplasmic reticulum-Golgi intermediate compartment protein</fullName>
    </recommendedName>
</protein>
<organism evidence="9">
    <name type="scientific">Pneumocystis carinii</name>
    <dbReference type="NCBI Taxonomy" id="4754"/>
    <lineage>
        <taxon>Eukaryota</taxon>
        <taxon>Fungi</taxon>
        <taxon>Dikarya</taxon>
        <taxon>Ascomycota</taxon>
        <taxon>Taphrinomycotina</taxon>
        <taxon>Pneumocystomycetes</taxon>
        <taxon>Pneumocystaceae</taxon>
        <taxon>Pneumocystis</taxon>
    </lineage>
</organism>
<dbReference type="GO" id="GO:0033116">
    <property type="term" value="C:endoplasmic reticulum-Golgi intermediate compartment membrane"/>
    <property type="evidence" value="ECO:0007669"/>
    <property type="project" value="UniProtKB-SubCell"/>
</dbReference>
<dbReference type="EMBL" id="CR716159">
    <property type="protein sequence ID" value="CAH17876.1"/>
    <property type="molecule type" value="Genomic_DNA"/>
</dbReference>
<comment type="similarity">
    <text evidence="2 6">Belongs to the ERGIC family.</text>
</comment>
<dbReference type="AlphaFoldDB" id="Q6AHU2"/>
<evidence type="ECO:0000256" key="1">
    <source>
        <dbReference type="ARBA" id="ARBA00004141"/>
    </source>
</evidence>
<dbReference type="GO" id="GO:0006890">
    <property type="term" value="P:retrograde vesicle-mediated transport, Golgi to endoplasmic reticulum"/>
    <property type="evidence" value="ECO:0007669"/>
    <property type="project" value="TreeGrafter"/>
</dbReference>
<keyword evidence="6" id="KW-0813">Transport</keyword>